<dbReference type="EMBL" id="LGYO01000008">
    <property type="protein sequence ID" value="KNZ42854.1"/>
    <property type="molecule type" value="Genomic_DNA"/>
</dbReference>
<dbReference type="PATRIC" id="fig|52689.4.peg.3803"/>
<sequence>MKEKALIYCEAHFGDLDGKTANGLIRRSQKYEITCIIDSTKAGMDSGEVLDGVKNGIPIYRDIIEASEKLDQLPKCFIYGIALKEAFLSSSERRLFLKVMSMGMDIVSGLHEFISEDNEFIQYAQKYGVKLNDIRKPLANRYLHVFTGDIIKVNTPKLAILGTDCAVGKRTTAMLLIQALQKRGIKACFVGTGQTAIIQGEKYGIAMDAIPSEFMTGELENVILDADIHEKPDIIILEGQGALSHEGFISTCAIIRGGQPDAIIVQHPPKRVNRVDFPYLKMPTLESEIELIETFSHSKVIAITINHEDLDINEIRETTKDYENTYHLPTTDALTYGCNKLVKAVLQAFPDLEEKIENY</sequence>
<keyword evidence="4" id="KW-1185">Reference proteome</keyword>
<protein>
    <submittedName>
        <fullName evidence="3">EBNA-1 nuclear protein</fullName>
    </submittedName>
</protein>
<organism evidence="3 4">
    <name type="scientific">Acetobacterium bakii</name>
    <dbReference type="NCBI Taxonomy" id="52689"/>
    <lineage>
        <taxon>Bacteria</taxon>
        <taxon>Bacillati</taxon>
        <taxon>Bacillota</taxon>
        <taxon>Clostridia</taxon>
        <taxon>Eubacteriales</taxon>
        <taxon>Eubacteriaceae</taxon>
        <taxon>Acetobacterium</taxon>
    </lineage>
</organism>
<dbReference type="AlphaFoldDB" id="A0A0L6U2X6"/>
<dbReference type="PIRSF" id="PIRSF026760">
    <property type="entry name" value="UCP026760"/>
    <property type="match status" value="1"/>
</dbReference>
<dbReference type="InterPro" id="IPR035402">
    <property type="entry name" value="DgcN-like_N"/>
</dbReference>
<accession>A0A0L6U2X6</accession>
<dbReference type="SUPFAM" id="SSF52540">
    <property type="entry name" value="P-loop containing nucleoside triphosphate hydrolases"/>
    <property type="match status" value="1"/>
</dbReference>
<dbReference type="InterPro" id="IPR035086">
    <property type="entry name" value="DgcN-like_C"/>
</dbReference>
<dbReference type="Pfam" id="PF17396">
    <property type="entry name" value="DUF1611_N"/>
    <property type="match status" value="1"/>
</dbReference>
<name>A0A0L6U2X6_9FIRM</name>
<dbReference type="Pfam" id="PF07755">
    <property type="entry name" value="DUF1611"/>
    <property type="match status" value="1"/>
</dbReference>
<dbReference type="RefSeq" id="WP_050739028.1">
    <property type="nucleotide sequence ID" value="NZ_LGYO01000008.1"/>
</dbReference>
<dbReference type="Gene3D" id="3.40.50.720">
    <property type="entry name" value="NAD(P)-binding Rossmann-like Domain"/>
    <property type="match status" value="1"/>
</dbReference>
<evidence type="ECO:0000313" key="3">
    <source>
        <dbReference type="EMBL" id="KNZ42854.1"/>
    </source>
</evidence>
<dbReference type="OrthoDB" id="9778498at2"/>
<proteinExistence type="predicted"/>
<dbReference type="PANTHER" id="PTHR40690:SF1">
    <property type="entry name" value="DUF1611 DOMAIN-CONTAINING PROTEIN"/>
    <property type="match status" value="1"/>
</dbReference>
<dbReference type="InterPro" id="IPR011669">
    <property type="entry name" value="DgcN-like"/>
</dbReference>
<gene>
    <name evidence="3" type="ORF">AKG39_03785</name>
</gene>
<evidence type="ECO:0000259" key="1">
    <source>
        <dbReference type="Pfam" id="PF07755"/>
    </source>
</evidence>
<dbReference type="InterPro" id="IPR027417">
    <property type="entry name" value="P-loop_NTPase"/>
</dbReference>
<comment type="caution">
    <text evidence="3">The sequence shown here is derived from an EMBL/GenBank/DDBJ whole genome shotgun (WGS) entry which is preliminary data.</text>
</comment>
<dbReference type="Proteomes" id="UP000036873">
    <property type="component" value="Unassembled WGS sequence"/>
</dbReference>
<feature type="domain" description="D-glutamate N-acetyltransferase-like C-terminal" evidence="1">
    <location>
        <begin position="144"/>
        <end position="342"/>
    </location>
</feature>
<reference evidence="4" key="1">
    <citation type="submission" date="2015-07" db="EMBL/GenBank/DDBJ databases">
        <title>Draft genome sequence of Acetobacterium bakii DSM 8293, a potential psychrophilic chemical producer through syngas fermentation.</title>
        <authorList>
            <person name="Song Y."/>
            <person name="Hwang S."/>
            <person name="Cho B.-K."/>
        </authorList>
    </citation>
    <scope>NUCLEOTIDE SEQUENCE [LARGE SCALE GENOMIC DNA]</scope>
    <source>
        <strain evidence="4">DSM 8239</strain>
    </source>
</reference>
<feature type="domain" description="D-glutamate N-acetyltransferase-like N-terminal" evidence="2">
    <location>
        <begin position="40"/>
        <end position="137"/>
    </location>
</feature>
<dbReference type="Gene3D" id="3.40.50.300">
    <property type="entry name" value="P-loop containing nucleotide triphosphate hydrolases"/>
    <property type="match status" value="1"/>
</dbReference>
<evidence type="ECO:0000259" key="2">
    <source>
        <dbReference type="Pfam" id="PF17396"/>
    </source>
</evidence>
<dbReference type="PANTHER" id="PTHR40690">
    <property type="entry name" value="GLL3100 PROTEIN"/>
    <property type="match status" value="1"/>
</dbReference>
<evidence type="ECO:0000313" key="4">
    <source>
        <dbReference type="Proteomes" id="UP000036873"/>
    </source>
</evidence>